<dbReference type="RefSeq" id="XP_028534386.1">
    <property type="nucleotide sequence ID" value="XM_028678059.1"/>
</dbReference>
<feature type="coiled-coil region" evidence="7">
    <location>
        <begin position="207"/>
        <end position="246"/>
    </location>
</feature>
<dbReference type="Proteomes" id="UP000220158">
    <property type="component" value="Chromosome 12"/>
</dbReference>
<evidence type="ECO:0000256" key="3">
    <source>
        <dbReference type="ARBA" id="ARBA00022884"/>
    </source>
</evidence>
<dbReference type="GO" id="GO:0045292">
    <property type="term" value="P:mRNA cis splicing, via spliceosome"/>
    <property type="evidence" value="ECO:0007669"/>
    <property type="project" value="UniProtKB-UniRule"/>
</dbReference>
<evidence type="ECO:0000256" key="1">
    <source>
        <dbReference type="ARBA" id="ARBA00004123"/>
    </source>
</evidence>
<dbReference type="OMA" id="IFCEYES"/>
<organism evidence="11 12">
    <name type="scientific">Plasmodium relictum</name>
    <dbReference type="NCBI Taxonomy" id="85471"/>
    <lineage>
        <taxon>Eukaryota</taxon>
        <taxon>Sar</taxon>
        <taxon>Alveolata</taxon>
        <taxon>Apicomplexa</taxon>
        <taxon>Aconoidasida</taxon>
        <taxon>Haemosporida</taxon>
        <taxon>Plasmodiidae</taxon>
        <taxon>Plasmodium</taxon>
        <taxon>Plasmodium (Haemamoeba)</taxon>
    </lineage>
</organism>
<keyword evidence="3 6" id="KW-0694">RNA-binding</keyword>
<dbReference type="CDD" id="cd12374">
    <property type="entry name" value="RRM_UHM_SPF45_PUF60"/>
    <property type="match status" value="1"/>
</dbReference>
<dbReference type="InterPro" id="IPR000467">
    <property type="entry name" value="G_patch_dom"/>
</dbReference>
<evidence type="ECO:0000256" key="7">
    <source>
        <dbReference type="SAM" id="Coils"/>
    </source>
</evidence>
<name>A0A1J1HCR7_PLARL</name>
<keyword evidence="4 6" id="KW-0508">mRNA splicing</keyword>
<dbReference type="FunFam" id="3.30.70.330:FF:000382">
    <property type="entry name" value="G-patch domain-containing protein"/>
    <property type="match status" value="1"/>
</dbReference>
<dbReference type="Pfam" id="PF00076">
    <property type="entry name" value="RRM_1"/>
    <property type="match status" value="1"/>
</dbReference>
<dbReference type="PROSITE" id="PS50174">
    <property type="entry name" value="G_PATCH"/>
    <property type="match status" value="1"/>
</dbReference>
<dbReference type="InterPro" id="IPR000504">
    <property type="entry name" value="RRM_dom"/>
</dbReference>
<sequence length="532" mass="61884">MDSLYGDLPPPISNKNLGKNEHINSLRKQKNYIEINKSLITPVIVQKKIANIKNLNKSLDNKNSENEKDVNNLNNELKNSNEILKNEVKNEHLNNKNLKNDTKIEIININKSIQDDLKKISDRLNKIQQCNKNENILSNKTNNEEKSMRNIEINFKSKTNGNIINSLSENNIENDYFKNELYDKYFILNANEDYDPNKPNDLNKIIKERKRKKLIMLAEKKKKQEIEQMEETKEKNKNTLKDYESNKLYGYSGNNTNECIYEIKEKQKYKQKYIKNGLKDEENSKGGEYKEREKISKKGEDYSENEGELKERNEEKIKKSTRQNIYDSDISNIIDENYNFMNKNKEKTHNSNDIKKEETVVKKDFATRMMEKMGWKKGEGLGKDKQGIKAPLILQKVDKRSGVIVQAPLILKNNDLKNGCNSCEDKYSSTHSLNNNCTRIIALTNLVTVDEIDDTLKDEIEEEASKFGNLLNINIFVDKNSHDALAVKIFCEYESKEQAKNAMNTFNGRIFAGRKVEASFANEQEYYSNKKN</sequence>
<keyword evidence="2 6" id="KW-0507">mRNA processing</keyword>
<dbReference type="AlphaFoldDB" id="A0A1J1HCR7"/>
<dbReference type="SUPFAM" id="SSF54928">
    <property type="entry name" value="RNA-binding domain, RBD"/>
    <property type="match status" value="1"/>
</dbReference>
<dbReference type="PANTHER" id="PTHR13288:SF8">
    <property type="entry name" value="SPLICING FACTOR 45"/>
    <property type="match status" value="1"/>
</dbReference>
<dbReference type="InterPro" id="IPR035979">
    <property type="entry name" value="RBD_domain_sf"/>
</dbReference>
<evidence type="ECO:0000313" key="12">
    <source>
        <dbReference type="Proteomes" id="UP000220158"/>
    </source>
</evidence>
<gene>
    <name evidence="11" type="ORF">PRELSG_1227000</name>
</gene>
<dbReference type="SMART" id="SM00361">
    <property type="entry name" value="RRM_1"/>
    <property type="match status" value="1"/>
</dbReference>
<dbReference type="EMBL" id="LN835307">
    <property type="protein sequence ID" value="CRH01386.1"/>
    <property type="molecule type" value="Genomic_DNA"/>
</dbReference>
<evidence type="ECO:0000256" key="6">
    <source>
        <dbReference type="PIRNR" id="PIRNR031066"/>
    </source>
</evidence>
<dbReference type="GeneID" id="39737514"/>
<dbReference type="SMART" id="SM00443">
    <property type="entry name" value="G_patch"/>
    <property type="match status" value="1"/>
</dbReference>
<dbReference type="PANTHER" id="PTHR13288">
    <property type="entry name" value="SPLICING FACTOR 45 SPF45"/>
    <property type="match status" value="1"/>
</dbReference>
<evidence type="ECO:0000256" key="4">
    <source>
        <dbReference type="ARBA" id="ARBA00023187"/>
    </source>
</evidence>
<evidence type="ECO:0000313" key="11">
    <source>
        <dbReference type="EMBL" id="CRH01386.1"/>
    </source>
</evidence>
<dbReference type="Gene3D" id="3.30.70.330">
    <property type="match status" value="1"/>
</dbReference>
<comment type="subcellular location">
    <subcellularLocation>
        <location evidence="1">Nucleus</location>
    </subcellularLocation>
</comment>
<feature type="region of interest" description="Disordered" evidence="8">
    <location>
        <begin position="280"/>
        <end position="315"/>
    </location>
</feature>
<dbReference type="InterPro" id="IPR003954">
    <property type="entry name" value="RRM_euk-type"/>
</dbReference>
<keyword evidence="12" id="KW-1185">Reference proteome</keyword>
<dbReference type="Pfam" id="PF01585">
    <property type="entry name" value="G-patch"/>
    <property type="match status" value="1"/>
</dbReference>
<dbReference type="PROSITE" id="PS50102">
    <property type="entry name" value="RRM"/>
    <property type="match status" value="1"/>
</dbReference>
<accession>A0A1J1HCR7</accession>
<protein>
    <submittedName>
        <fullName evidence="11">RNA-binding protein, putative</fullName>
    </submittedName>
</protein>
<feature type="domain" description="RRM" evidence="9">
    <location>
        <begin position="439"/>
        <end position="523"/>
    </location>
</feature>
<reference evidence="11 12" key="1">
    <citation type="submission" date="2015-04" db="EMBL/GenBank/DDBJ databases">
        <authorList>
            <consortium name="Pathogen Informatics"/>
        </authorList>
    </citation>
    <scope>NUCLEOTIDE SEQUENCE [LARGE SCALE GENOMIC DNA]</scope>
    <source>
        <strain evidence="11 12">SGS1</strain>
    </source>
</reference>
<evidence type="ECO:0000259" key="10">
    <source>
        <dbReference type="PROSITE" id="PS50174"/>
    </source>
</evidence>
<keyword evidence="5" id="KW-0539">Nucleus</keyword>
<dbReference type="KEGG" id="prel:PRELSG_1227000"/>
<feature type="coiled-coil region" evidence="7">
    <location>
        <begin position="45"/>
        <end position="101"/>
    </location>
</feature>
<proteinExistence type="predicted"/>
<dbReference type="GO" id="GO:0071011">
    <property type="term" value="C:precatalytic spliceosome"/>
    <property type="evidence" value="ECO:0007669"/>
    <property type="project" value="TreeGrafter"/>
</dbReference>
<feature type="domain" description="G-patch" evidence="10">
    <location>
        <begin position="362"/>
        <end position="408"/>
    </location>
</feature>
<dbReference type="GO" id="GO:0003723">
    <property type="term" value="F:RNA binding"/>
    <property type="evidence" value="ECO:0007669"/>
    <property type="project" value="UniProtKB-UniRule"/>
</dbReference>
<evidence type="ECO:0000256" key="8">
    <source>
        <dbReference type="SAM" id="MobiDB-lite"/>
    </source>
</evidence>
<dbReference type="VEuPathDB" id="PlasmoDB:PRELSG_1227000"/>
<dbReference type="PIRSF" id="PIRSF031066">
    <property type="entry name" value="Splicing_factor_SPF45"/>
    <property type="match status" value="1"/>
</dbReference>
<dbReference type="OrthoDB" id="77405at2759"/>
<evidence type="ECO:0000259" key="9">
    <source>
        <dbReference type="PROSITE" id="PS50102"/>
    </source>
</evidence>
<dbReference type="InterPro" id="IPR012677">
    <property type="entry name" value="Nucleotide-bd_a/b_plait_sf"/>
</dbReference>
<dbReference type="SMART" id="SM00360">
    <property type="entry name" value="RRM"/>
    <property type="match status" value="1"/>
</dbReference>
<keyword evidence="7" id="KW-0175">Coiled coil</keyword>
<dbReference type="InterPro" id="IPR040052">
    <property type="entry name" value="RBM17"/>
</dbReference>
<evidence type="ECO:0000256" key="2">
    <source>
        <dbReference type="ARBA" id="ARBA00022664"/>
    </source>
</evidence>
<evidence type="ECO:0000256" key="5">
    <source>
        <dbReference type="ARBA" id="ARBA00023242"/>
    </source>
</evidence>